<evidence type="ECO:0000313" key="1">
    <source>
        <dbReference type="EMBL" id="QDZ16301.1"/>
    </source>
</evidence>
<dbReference type="EMBL" id="CP042305">
    <property type="protein sequence ID" value="QDZ16301.1"/>
    <property type="molecule type" value="Genomic_DNA"/>
</dbReference>
<dbReference type="AlphaFoldDB" id="A0A5B8M7V0"/>
<dbReference type="RefSeq" id="WP_146322305.1">
    <property type="nucleotide sequence ID" value="NZ_CP042305.1"/>
</dbReference>
<keyword evidence="2" id="KW-1185">Reference proteome</keyword>
<gene>
    <name evidence="1" type="ORF">FPZ11_17465</name>
</gene>
<dbReference type="Proteomes" id="UP000320216">
    <property type="component" value="Chromosome"/>
</dbReference>
<organism evidence="1 2">
    <name type="scientific">Humibacter ginsenosidimutans</name>
    <dbReference type="NCBI Taxonomy" id="2599293"/>
    <lineage>
        <taxon>Bacteria</taxon>
        <taxon>Bacillati</taxon>
        <taxon>Actinomycetota</taxon>
        <taxon>Actinomycetes</taxon>
        <taxon>Micrococcales</taxon>
        <taxon>Microbacteriaceae</taxon>
        <taxon>Humibacter</taxon>
    </lineage>
</organism>
<evidence type="ECO:0000313" key="2">
    <source>
        <dbReference type="Proteomes" id="UP000320216"/>
    </source>
</evidence>
<dbReference type="OrthoDB" id="5118448at2"/>
<sequence>MTHPNSFKDGEFGFAPSVFLGGPFDGDRYRLPILPDGDVPSMASLPTASAGSAKRMAAYARHNDEPIGGCYVFIFEGYNDAGGESRTAEQHRQTAH</sequence>
<proteinExistence type="predicted"/>
<name>A0A5B8M7V0_9MICO</name>
<protein>
    <submittedName>
        <fullName evidence="1">Uncharacterized protein</fullName>
    </submittedName>
</protein>
<reference evidence="1 2" key="1">
    <citation type="submission" date="2019-07" db="EMBL/GenBank/DDBJ databases">
        <title>Full genome sequence of Humibacter sp. WJ7-1.</title>
        <authorList>
            <person name="Im W.-T."/>
        </authorList>
    </citation>
    <scope>NUCLEOTIDE SEQUENCE [LARGE SCALE GENOMIC DNA]</scope>
    <source>
        <strain evidence="1 2">WJ7-1</strain>
    </source>
</reference>
<dbReference type="KEGG" id="huw:FPZ11_17465"/>
<accession>A0A5B8M7V0</accession>